<dbReference type="AlphaFoldDB" id="A0A176WA09"/>
<dbReference type="EMBL" id="LVLJ01001507">
    <property type="protein sequence ID" value="OAE29205.1"/>
    <property type="molecule type" value="Genomic_DNA"/>
</dbReference>
<gene>
    <name evidence="1" type="ORF">AXG93_2789s1150</name>
</gene>
<dbReference type="Proteomes" id="UP000077202">
    <property type="component" value="Unassembled WGS sequence"/>
</dbReference>
<reference evidence="1" key="1">
    <citation type="submission" date="2016-03" db="EMBL/GenBank/DDBJ databases">
        <title>Mechanisms controlling the formation of the plant cell surface in tip-growing cells are functionally conserved among land plants.</title>
        <authorList>
            <person name="Honkanen S."/>
            <person name="Jones V.A."/>
            <person name="Morieri G."/>
            <person name="Champion C."/>
            <person name="Hetherington A.J."/>
            <person name="Kelly S."/>
            <person name="Saint-Marcoux D."/>
            <person name="Proust H."/>
            <person name="Prescott H."/>
            <person name="Dolan L."/>
        </authorList>
    </citation>
    <scope>NUCLEOTIDE SEQUENCE [LARGE SCALE GENOMIC DNA]</scope>
    <source>
        <tissue evidence="1">Whole gametophyte</tissue>
    </source>
</reference>
<evidence type="ECO:0000313" key="2">
    <source>
        <dbReference type="Proteomes" id="UP000077202"/>
    </source>
</evidence>
<accession>A0A176WA09</accession>
<evidence type="ECO:0000313" key="1">
    <source>
        <dbReference type="EMBL" id="OAE29205.1"/>
    </source>
</evidence>
<name>A0A176WA09_MARPO</name>
<keyword evidence="2" id="KW-1185">Reference proteome</keyword>
<organism evidence="1 2">
    <name type="scientific">Marchantia polymorpha subsp. ruderalis</name>
    <dbReference type="NCBI Taxonomy" id="1480154"/>
    <lineage>
        <taxon>Eukaryota</taxon>
        <taxon>Viridiplantae</taxon>
        <taxon>Streptophyta</taxon>
        <taxon>Embryophyta</taxon>
        <taxon>Marchantiophyta</taxon>
        <taxon>Marchantiopsida</taxon>
        <taxon>Marchantiidae</taxon>
        <taxon>Marchantiales</taxon>
        <taxon>Marchantiaceae</taxon>
        <taxon>Marchantia</taxon>
    </lineage>
</organism>
<comment type="caution">
    <text evidence="1">The sequence shown here is derived from an EMBL/GenBank/DDBJ whole genome shotgun (WGS) entry which is preliminary data.</text>
</comment>
<sequence length="270" mass="30059">MGADIPGGGPGIRVMSKQGHAFGIVAPQTGPRRSKDIVYKSRCTASIVPYVPFKALDAIRCIVLYFCRLIMQQQQRGREGGTDGRRSLWLLPFVCQLGVLDLKLRGYGIGDYGFVLDFESRRRTSWRASLPGQQWSGLVWSGLLEESLLLLDDSQGQMFLDHRRRRGRRFEQPQVSSVGVMTIAMGACASEEQVLCFPRSLTTRVQRKLYTTRALSVRGWSLGWPGLAGRGGAGLGWGSMELARQNISDKNLSESNLYLLRRNSNSNSNN</sequence>
<protein>
    <submittedName>
        <fullName evidence="1">Uncharacterized protein</fullName>
    </submittedName>
</protein>
<proteinExistence type="predicted"/>